<dbReference type="Proteomes" id="UP001162992">
    <property type="component" value="Chromosome 4"/>
</dbReference>
<accession>A0ACC2E1I7</accession>
<name>A0ACC2E1I7_DIPCM</name>
<keyword evidence="2" id="KW-1185">Reference proteome</keyword>
<organism evidence="1 2">
    <name type="scientific">Diphasiastrum complanatum</name>
    <name type="common">Issler's clubmoss</name>
    <name type="synonym">Lycopodium complanatum</name>
    <dbReference type="NCBI Taxonomy" id="34168"/>
    <lineage>
        <taxon>Eukaryota</taxon>
        <taxon>Viridiplantae</taxon>
        <taxon>Streptophyta</taxon>
        <taxon>Embryophyta</taxon>
        <taxon>Tracheophyta</taxon>
        <taxon>Lycopodiopsida</taxon>
        <taxon>Lycopodiales</taxon>
        <taxon>Lycopodiaceae</taxon>
        <taxon>Lycopodioideae</taxon>
        <taxon>Diphasiastrum</taxon>
    </lineage>
</organism>
<gene>
    <name evidence="1" type="ORF">O6H91_04G118800</name>
</gene>
<sequence length="1516" mass="166823">MEKADDESPDSTKSTTSPPVEKYTIKTSGLQDFFSEDASAVAVSFDREKTTEKPFEGAVASDKEHLKKHLDDSGTEEYPSEQTVQSACASEAAIVPAFDEPQGLASAQLQTLSVLEAALRKAGLNPIAGTEASLEMPLPGKSPRTEGSTSTRATSVYNETATLSDVSLEHSISAAPADKHLQLSNTIKNGDSTFSKISEICLPGAEAQFRPLSSQSSTINLVSDSNSLAPTRRLSDDLTSFENDDPAHCSSENTFQSTDDLENHEVADSLVEIRNIRISVEKNVECGATSEENVSINSTETVPNSSNTSVDLEIERHCEQPSILSMCESKDLCGVSCLRPISEDKIFISASTSEHKSDIEVAAPEHMPDPLEAPDSTGTQFSATDNLDKSSGDYLTTAMQDMSVSTAEKDTEIRSSQSRGTDDKVAPKGDFVVAINSGGSGLLETCYGISFIEDSFFSGGDVLRTCEIISETEEPFLYQTARYGNVAYTLSDLSIRDYFVDLHFAEIIFTNGPPGMRVFDIFLQGNKVVSELDVYGRVGSNKPLVLSNLRATVKDGTLKIRLEGVVGSPMINGICVRTAPPLGIREQLHNPEEEENSGDEHIKQCLDDVFETEKGVQTVLETRDRGQQIHNKAQKAVVCYELKVDELRNECHQAWISVQESNRQAEKLRDELAFKSITVDTLANAIEGQMNEVRELKEKRERERKAWSSSILKLWHTLQIMKMDHALLVNEAKEYVGSLPDITGMTTSVQALIDENKELKRKYQVEFQERRQLYNKMIDLKGNVRVFCRCRPLSAAEATAGATAITEFDSAKNDELVIHNSNISKKLFKFDRVFTPYDDQAEVFAETAPVVISVLDGYNVCIFAYGQTGTGKTFTMEGTPSNRGVNYRTLQELFSIVDQRKGQVNYEISVSVLEVYNEQIRDLLNTSAQSGAPLKKLEIKQVAEGGLHVPGLVEAEVHNINQVWDVLQSGSSSRAIGSTNANEHSSRSHCMLCVKVKGENIMTGECTRSKLWLVDLAGSERVAKSDVHGERLKEAQNINKSLAALGDVIHALTTKSSHIPYRNSKLTHLLQDSLGGESKTLMFLQISPNETDMGETLCSLNFASRVRGVELGPARKQLDPSELIKFKQLAEKASKDGKSKDDIIKKLEENLRGCESKLKMKEQLCQTLVDKVRDRDKMTADLEVQLESQKNARTAAEAALKQMKSYSDIKVSSKEMSDIRADAEEALEKALRTAASVHAKDKDASQKPPLQEKLLDHNNARLLVKHESRTPFIESKGHNENADPQQGGLIGAPFSKKASSGKAKSGQVRYNSPPLLKNIPRRTGRASTCGVIRRTSLVPPSSLAFKPYSVEGAPDTVLQNGIGFYKDHSIQAKKHQKTDCVQKADHPVQDIPPVQSVVFSATPVTWKGSHLPGGLSRVRPRRRVQFRSPLLRSRESTKDLKLKKELSPPLVDTGSKLSGLETVTSIMRRVSISTSKPWSRRHSSVIGVGGAQRVLSGNRQASKGFLHQKERGWNKC</sequence>
<evidence type="ECO:0000313" key="1">
    <source>
        <dbReference type="EMBL" id="KAJ7560225.1"/>
    </source>
</evidence>
<dbReference type="EMBL" id="CM055095">
    <property type="protein sequence ID" value="KAJ7560225.1"/>
    <property type="molecule type" value="Genomic_DNA"/>
</dbReference>
<evidence type="ECO:0000313" key="2">
    <source>
        <dbReference type="Proteomes" id="UP001162992"/>
    </source>
</evidence>
<comment type="caution">
    <text evidence="1">The sequence shown here is derived from an EMBL/GenBank/DDBJ whole genome shotgun (WGS) entry which is preliminary data.</text>
</comment>
<proteinExistence type="predicted"/>
<reference evidence="2" key="1">
    <citation type="journal article" date="2024" name="Proc. Natl. Acad. Sci. U.S.A.">
        <title>Extraordinary preservation of gene collinearity over three hundred million years revealed in homosporous lycophytes.</title>
        <authorList>
            <person name="Li C."/>
            <person name="Wickell D."/>
            <person name="Kuo L.Y."/>
            <person name="Chen X."/>
            <person name="Nie B."/>
            <person name="Liao X."/>
            <person name="Peng D."/>
            <person name="Ji J."/>
            <person name="Jenkins J."/>
            <person name="Williams M."/>
            <person name="Shu S."/>
            <person name="Plott C."/>
            <person name="Barry K."/>
            <person name="Rajasekar S."/>
            <person name="Grimwood J."/>
            <person name="Han X."/>
            <person name="Sun S."/>
            <person name="Hou Z."/>
            <person name="He W."/>
            <person name="Dai G."/>
            <person name="Sun C."/>
            <person name="Schmutz J."/>
            <person name="Leebens-Mack J.H."/>
            <person name="Li F.W."/>
            <person name="Wang L."/>
        </authorList>
    </citation>
    <scope>NUCLEOTIDE SEQUENCE [LARGE SCALE GENOMIC DNA]</scope>
    <source>
        <strain evidence="2">cv. PW_Plant_1</strain>
    </source>
</reference>
<protein>
    <submittedName>
        <fullName evidence="1">Uncharacterized protein</fullName>
    </submittedName>
</protein>